<keyword evidence="1" id="KW-1133">Transmembrane helix</keyword>
<sequence length="76" mass="9264">MIFRYARHTKNLEKLIDFYTKVLDFKVLGNFKEHNGYDVFFSGRKMRIGIWNSLMTTIFLNLNLMTMTFWFSIQNR</sequence>
<dbReference type="RefSeq" id="WP_084173912.1">
    <property type="nucleotide sequence ID" value="NZ_FTPU01000016.1"/>
</dbReference>
<dbReference type="AlphaFoldDB" id="A0A1U7PX34"/>
<dbReference type="EMBL" id="FTPU01000016">
    <property type="protein sequence ID" value="SIT97064.1"/>
    <property type="molecule type" value="Genomic_DNA"/>
</dbReference>
<evidence type="ECO:0000256" key="1">
    <source>
        <dbReference type="SAM" id="Phobius"/>
    </source>
</evidence>
<proteinExistence type="predicted"/>
<dbReference type="Pfam" id="PF22658">
    <property type="entry name" value="YycE-like_N"/>
    <property type="match status" value="1"/>
</dbReference>
<keyword evidence="1" id="KW-0472">Membrane</keyword>
<dbReference type="Gene3D" id="3.10.180.10">
    <property type="entry name" value="2,3-Dihydroxybiphenyl 1,2-Dioxygenase, domain 1"/>
    <property type="match status" value="1"/>
</dbReference>
<dbReference type="CDD" id="cd06587">
    <property type="entry name" value="VOC"/>
    <property type="match status" value="1"/>
</dbReference>
<feature type="transmembrane region" description="Helical" evidence="1">
    <location>
        <begin position="50"/>
        <end position="73"/>
    </location>
</feature>
<dbReference type="STRING" id="1121284.SAMN05660493_01770"/>
<accession>A0A1U7PX34</accession>
<evidence type="ECO:0000313" key="4">
    <source>
        <dbReference type="Proteomes" id="UP000187261"/>
    </source>
</evidence>
<organism evidence="3 4">
    <name type="scientific">Epilithonimonas bovis DSM 19482</name>
    <dbReference type="NCBI Taxonomy" id="1121284"/>
    <lineage>
        <taxon>Bacteria</taxon>
        <taxon>Pseudomonadati</taxon>
        <taxon>Bacteroidota</taxon>
        <taxon>Flavobacteriia</taxon>
        <taxon>Flavobacteriales</taxon>
        <taxon>Weeksellaceae</taxon>
        <taxon>Chryseobacterium group</taxon>
        <taxon>Epilithonimonas</taxon>
    </lineage>
</organism>
<reference evidence="4" key="1">
    <citation type="submission" date="2016-10" db="EMBL/GenBank/DDBJ databases">
        <authorList>
            <person name="Varghese N."/>
            <person name="Submissions S."/>
        </authorList>
    </citation>
    <scope>NUCLEOTIDE SEQUENCE [LARGE SCALE GENOMIC DNA]</scope>
    <source>
        <strain evidence="4">DSM 19482</strain>
    </source>
</reference>
<protein>
    <recommendedName>
        <fullName evidence="2">YycE-like N-terminal domain-containing protein</fullName>
    </recommendedName>
</protein>
<gene>
    <name evidence="3" type="ORF">SAMN05660493_01770</name>
</gene>
<keyword evidence="1" id="KW-0812">Transmembrane</keyword>
<dbReference type="SUPFAM" id="SSF54593">
    <property type="entry name" value="Glyoxalase/Bleomycin resistance protein/Dihydroxybiphenyl dioxygenase"/>
    <property type="match status" value="1"/>
</dbReference>
<dbReference type="InterPro" id="IPR058998">
    <property type="entry name" value="YycE-like_N"/>
</dbReference>
<dbReference type="InterPro" id="IPR029068">
    <property type="entry name" value="Glyas_Bleomycin-R_OHBP_Dase"/>
</dbReference>
<evidence type="ECO:0000259" key="2">
    <source>
        <dbReference type="Pfam" id="PF22658"/>
    </source>
</evidence>
<name>A0A1U7PX34_9FLAO</name>
<dbReference type="Proteomes" id="UP000187261">
    <property type="component" value="Unassembled WGS sequence"/>
</dbReference>
<evidence type="ECO:0000313" key="3">
    <source>
        <dbReference type="EMBL" id="SIT97064.1"/>
    </source>
</evidence>
<keyword evidence="4" id="KW-1185">Reference proteome</keyword>
<feature type="domain" description="YycE-like N-terminal" evidence="2">
    <location>
        <begin position="3"/>
        <end position="38"/>
    </location>
</feature>